<evidence type="ECO:0000313" key="3">
    <source>
        <dbReference type="EMBL" id="QKM65885.1"/>
    </source>
</evidence>
<gene>
    <name evidence="3" type="ORF">STSU_000645</name>
</gene>
<dbReference type="Pfam" id="PF00550">
    <property type="entry name" value="PP-binding"/>
    <property type="match status" value="1"/>
</dbReference>
<dbReference type="InterPro" id="IPR009081">
    <property type="entry name" value="PP-bd_ACP"/>
</dbReference>
<evidence type="ECO:0000313" key="4">
    <source>
        <dbReference type="Proteomes" id="UP000005940"/>
    </source>
</evidence>
<name>I2NBU0_STRT9</name>
<accession>I2NBU0</accession>
<organism evidence="3 4">
    <name type="scientific">Streptomyces tsukubensis (strain DSM 42081 / NBRC 108919 / NRRL 18488 / 9993)</name>
    <dbReference type="NCBI Taxonomy" id="1114943"/>
    <lineage>
        <taxon>Bacteria</taxon>
        <taxon>Bacillati</taxon>
        <taxon>Actinomycetota</taxon>
        <taxon>Actinomycetes</taxon>
        <taxon>Kitasatosporales</taxon>
        <taxon>Streptomycetaceae</taxon>
        <taxon>Streptomyces</taxon>
    </lineage>
</organism>
<dbReference type="AlphaFoldDB" id="I2NBU0"/>
<dbReference type="SUPFAM" id="SSF47336">
    <property type="entry name" value="ACP-like"/>
    <property type="match status" value="1"/>
</dbReference>
<dbReference type="PROSITE" id="PS00012">
    <property type="entry name" value="PHOSPHOPANTETHEINE"/>
    <property type="match status" value="1"/>
</dbReference>
<keyword evidence="4" id="KW-1185">Reference proteome</keyword>
<keyword evidence="1" id="KW-0596">Phosphopantetheine</keyword>
<dbReference type="EMBL" id="CP029159">
    <property type="protein sequence ID" value="QKM65885.1"/>
    <property type="molecule type" value="Genomic_DNA"/>
</dbReference>
<dbReference type="Proteomes" id="UP000005940">
    <property type="component" value="Chromosome"/>
</dbReference>
<dbReference type="Gene3D" id="1.10.1200.10">
    <property type="entry name" value="ACP-like"/>
    <property type="match status" value="1"/>
</dbReference>
<dbReference type="InterPro" id="IPR036736">
    <property type="entry name" value="ACP-like_sf"/>
</dbReference>
<protein>
    <submittedName>
        <fullName evidence="3">Acyl carrier protein</fullName>
    </submittedName>
</protein>
<proteinExistence type="predicted"/>
<sequence length="82" mass="9323">MWDEPFEVLLRKHLSLLEADDVLTAETSLRDFGLDSMGVVELLSSLERTYGVRFVDDALHIDNFATPEILWDTLRAMRTPAG</sequence>
<reference evidence="3 4" key="1">
    <citation type="journal article" date="2012" name="J. Bacteriol.">
        <title>Draft genome of Streptomyces tsukubaensis NRRL 18488, the producer of the clinically important immunosuppressant tacrolimus (FK506).</title>
        <authorList>
            <person name="Barreiro C."/>
            <person name="Prieto C."/>
            <person name="Sola-Landa A."/>
            <person name="Solera E."/>
            <person name="Martinez-Castro M."/>
            <person name="Perez-Redondo R."/>
            <person name="Garcia-Estrada C."/>
            <person name="Aparicio J.F."/>
            <person name="Fernandez-Martinez L.T."/>
            <person name="Santos-Aberturas J."/>
            <person name="Salehi-Najafabadi Z."/>
            <person name="Rodriguez-Garcia A."/>
            <person name="Tauch A."/>
            <person name="Martin J.F."/>
        </authorList>
    </citation>
    <scope>NUCLEOTIDE SEQUENCE [LARGE SCALE GENOMIC DNA]</scope>
    <source>
        <strain evidence="4">DSM 42081 / NBRC 108919 / NRRL 18488 / 9993</strain>
    </source>
</reference>
<dbReference type="PROSITE" id="PS50075">
    <property type="entry name" value="CARRIER"/>
    <property type="match status" value="1"/>
</dbReference>
<evidence type="ECO:0000256" key="1">
    <source>
        <dbReference type="ARBA" id="ARBA00022450"/>
    </source>
</evidence>
<evidence type="ECO:0000256" key="2">
    <source>
        <dbReference type="ARBA" id="ARBA00022553"/>
    </source>
</evidence>
<dbReference type="RefSeq" id="WP_006344646.1">
    <property type="nucleotide sequence ID" value="NZ_CP029159.1"/>
</dbReference>
<keyword evidence="2" id="KW-0597">Phosphoprotein</keyword>
<dbReference type="InterPro" id="IPR006162">
    <property type="entry name" value="Ppantetheine_attach_site"/>
</dbReference>